<evidence type="ECO:0000313" key="2">
    <source>
        <dbReference type="EMBL" id="KAF5842542.1"/>
    </source>
</evidence>
<gene>
    <name evidence="2" type="ORF">DUNSADRAFT_6392</name>
</gene>
<evidence type="ECO:0000256" key="1">
    <source>
        <dbReference type="SAM" id="MobiDB-lite"/>
    </source>
</evidence>
<organism evidence="2 3">
    <name type="scientific">Dunaliella salina</name>
    <name type="common">Green alga</name>
    <name type="synonym">Protococcus salinus</name>
    <dbReference type="NCBI Taxonomy" id="3046"/>
    <lineage>
        <taxon>Eukaryota</taxon>
        <taxon>Viridiplantae</taxon>
        <taxon>Chlorophyta</taxon>
        <taxon>core chlorophytes</taxon>
        <taxon>Chlorophyceae</taxon>
        <taxon>CS clade</taxon>
        <taxon>Chlamydomonadales</taxon>
        <taxon>Dunaliellaceae</taxon>
        <taxon>Dunaliella</taxon>
    </lineage>
</organism>
<reference evidence="2" key="1">
    <citation type="submission" date="2017-08" db="EMBL/GenBank/DDBJ databases">
        <authorList>
            <person name="Polle J.E."/>
            <person name="Barry K."/>
            <person name="Cushman J."/>
            <person name="Schmutz J."/>
            <person name="Tran D."/>
            <person name="Hathwaick L.T."/>
            <person name="Yim W.C."/>
            <person name="Jenkins J."/>
            <person name="Mckie-Krisberg Z.M."/>
            <person name="Prochnik S."/>
            <person name="Lindquist E."/>
            <person name="Dockter R.B."/>
            <person name="Adam C."/>
            <person name="Molina H."/>
            <person name="Bunkerborg J."/>
            <person name="Jin E."/>
            <person name="Buchheim M."/>
            <person name="Magnuson J."/>
        </authorList>
    </citation>
    <scope>NUCLEOTIDE SEQUENCE</scope>
    <source>
        <strain evidence="2">CCAP 19/18</strain>
    </source>
</reference>
<name>A0ABQ7H6Q1_DUNSA</name>
<sequence>MIYNRVSNLRVFLCKPCSQKLLLRTYRRLSPPQQQASSVVPQALRGQRSHARLMEPEVDETPAAKRLRQNDSANDSTQAADAHEARHPGAASSTPAAPASQAEEKQPGRKLSRKEKQLQKDPAKAKSAEIFRGIQMCARSGDLAAAVNYLEQAQVNSCARCSEPGFPQA</sequence>
<feature type="region of interest" description="Disordered" evidence="1">
    <location>
        <begin position="30"/>
        <end position="129"/>
    </location>
</feature>
<comment type="caution">
    <text evidence="2">The sequence shown here is derived from an EMBL/GenBank/DDBJ whole genome shotgun (WGS) entry which is preliminary data.</text>
</comment>
<accession>A0ABQ7H6Q1</accession>
<feature type="compositionally biased region" description="Basic and acidic residues" evidence="1">
    <location>
        <begin position="114"/>
        <end position="129"/>
    </location>
</feature>
<feature type="compositionally biased region" description="Low complexity" evidence="1">
    <location>
        <begin position="30"/>
        <end position="43"/>
    </location>
</feature>
<feature type="compositionally biased region" description="Low complexity" evidence="1">
    <location>
        <begin position="88"/>
        <end position="101"/>
    </location>
</feature>
<protein>
    <submittedName>
        <fullName evidence="2">Uncharacterized protein</fullName>
    </submittedName>
</protein>
<feature type="compositionally biased region" description="Polar residues" evidence="1">
    <location>
        <begin position="70"/>
        <end position="79"/>
    </location>
</feature>
<dbReference type="EMBL" id="MU069459">
    <property type="protein sequence ID" value="KAF5842542.1"/>
    <property type="molecule type" value="Genomic_DNA"/>
</dbReference>
<evidence type="ECO:0000313" key="3">
    <source>
        <dbReference type="Proteomes" id="UP000815325"/>
    </source>
</evidence>
<dbReference type="Proteomes" id="UP000815325">
    <property type="component" value="Unassembled WGS sequence"/>
</dbReference>
<keyword evidence="3" id="KW-1185">Reference proteome</keyword>
<proteinExistence type="predicted"/>